<dbReference type="InterPro" id="IPR000182">
    <property type="entry name" value="GNAT_dom"/>
</dbReference>
<accession>A0A8T7M8D8</accession>
<organism evidence="2 4">
    <name type="scientific">Candidatus Chlorohelix allophototropha</name>
    <dbReference type="NCBI Taxonomy" id="3003348"/>
    <lineage>
        <taxon>Bacteria</taxon>
        <taxon>Bacillati</taxon>
        <taxon>Chloroflexota</taxon>
        <taxon>Chloroflexia</taxon>
        <taxon>Candidatus Chloroheliales</taxon>
        <taxon>Candidatus Chloroheliaceae</taxon>
        <taxon>Candidatus Chlorohelix</taxon>
    </lineage>
</organism>
<dbReference type="Proteomes" id="UP000521676">
    <property type="component" value="Unassembled WGS sequence"/>
</dbReference>
<dbReference type="AlphaFoldDB" id="A0A8T7M8D8"/>
<dbReference type="EMBL" id="JACATZ010000003">
    <property type="protein sequence ID" value="NWJ48379.1"/>
    <property type="molecule type" value="Genomic_DNA"/>
</dbReference>
<name>A0A8T7M8D8_9CHLR</name>
<gene>
    <name evidence="2" type="ORF">HXX08_21185</name>
    <name evidence="3" type="ORF">OZ401_003921</name>
</gene>
<dbReference type="SUPFAM" id="SSF55729">
    <property type="entry name" value="Acyl-CoA N-acyltransferases (Nat)"/>
    <property type="match status" value="1"/>
</dbReference>
<dbReference type="InterPro" id="IPR016181">
    <property type="entry name" value="Acyl_CoA_acyltransferase"/>
</dbReference>
<reference evidence="3" key="2">
    <citation type="journal article" date="2024" name="Nature">
        <title>Anoxygenic phototroph of the Chloroflexota uses a type I reaction centre.</title>
        <authorList>
            <person name="Tsuji J.M."/>
            <person name="Shaw N.A."/>
            <person name="Nagashima S."/>
            <person name="Venkiteswaran J.J."/>
            <person name="Schiff S.L."/>
            <person name="Watanabe T."/>
            <person name="Fukui M."/>
            <person name="Hanada S."/>
            <person name="Tank M."/>
            <person name="Neufeld J.D."/>
        </authorList>
    </citation>
    <scope>NUCLEOTIDE SEQUENCE</scope>
    <source>
        <strain evidence="3">L227-S17</strain>
    </source>
</reference>
<sequence length="178" mass="20221">MEYRVLSRGEIDLMYRIDRSEVVEEIYYNQDGTLDLKQEFCDMPGFAPGELDKLVRRIYALYDEGGTVLGAFEGNTIAGIAALEVKFRGSDRDTMNLLALFVSKPYRRQGIGRWLVEGIAQKAWDMGATKLYISATPSRNTVQFYMGIGAQLASEIDPELFELEPLDIHLELDIRAPW</sequence>
<dbReference type="GO" id="GO:0016747">
    <property type="term" value="F:acyltransferase activity, transferring groups other than amino-acyl groups"/>
    <property type="evidence" value="ECO:0007669"/>
    <property type="project" value="InterPro"/>
</dbReference>
<evidence type="ECO:0000313" key="2">
    <source>
        <dbReference type="EMBL" id="NWJ48379.1"/>
    </source>
</evidence>
<dbReference type="EMBL" id="CP128400">
    <property type="protein sequence ID" value="WJW68312.1"/>
    <property type="molecule type" value="Genomic_DNA"/>
</dbReference>
<dbReference type="Proteomes" id="UP001431572">
    <property type="component" value="Chromosome 2"/>
</dbReference>
<evidence type="ECO:0000259" key="1">
    <source>
        <dbReference type="PROSITE" id="PS51186"/>
    </source>
</evidence>
<dbReference type="Pfam" id="PF00583">
    <property type="entry name" value="Acetyltransf_1"/>
    <property type="match status" value="1"/>
</dbReference>
<evidence type="ECO:0000313" key="4">
    <source>
        <dbReference type="Proteomes" id="UP000521676"/>
    </source>
</evidence>
<dbReference type="CDD" id="cd04301">
    <property type="entry name" value="NAT_SF"/>
    <property type="match status" value="1"/>
</dbReference>
<protein>
    <submittedName>
        <fullName evidence="2">GNAT family N-acetyltransferase</fullName>
    </submittedName>
</protein>
<keyword evidence="5" id="KW-1185">Reference proteome</keyword>
<dbReference type="Gene3D" id="3.40.630.30">
    <property type="match status" value="1"/>
</dbReference>
<dbReference type="RefSeq" id="WP_341470217.1">
    <property type="nucleotide sequence ID" value="NZ_CP128400.1"/>
</dbReference>
<proteinExistence type="predicted"/>
<dbReference type="PROSITE" id="PS51186">
    <property type="entry name" value="GNAT"/>
    <property type="match status" value="1"/>
</dbReference>
<evidence type="ECO:0000313" key="5">
    <source>
        <dbReference type="Proteomes" id="UP001431572"/>
    </source>
</evidence>
<reference evidence="2 4" key="1">
    <citation type="submission" date="2020-06" db="EMBL/GenBank/DDBJ databases">
        <title>Anoxygenic phototrophic Chloroflexota member uses a Type I reaction center.</title>
        <authorList>
            <person name="Tsuji J.M."/>
            <person name="Shaw N.A."/>
            <person name="Nagashima S."/>
            <person name="Venkiteswaran J."/>
            <person name="Schiff S.L."/>
            <person name="Hanada S."/>
            <person name="Tank M."/>
            <person name="Neufeld J.D."/>
        </authorList>
    </citation>
    <scope>NUCLEOTIDE SEQUENCE [LARGE SCALE GENOMIC DNA]</scope>
    <source>
        <strain evidence="2">L227-S17</strain>
    </source>
</reference>
<feature type="domain" description="N-acetyltransferase" evidence="1">
    <location>
        <begin position="1"/>
        <end position="177"/>
    </location>
</feature>
<evidence type="ECO:0000313" key="3">
    <source>
        <dbReference type="EMBL" id="WJW68312.1"/>
    </source>
</evidence>